<proteinExistence type="predicted"/>
<evidence type="ECO:0000313" key="1">
    <source>
        <dbReference type="EMBL" id="KAJ4393278.1"/>
    </source>
</evidence>
<dbReference type="Proteomes" id="UP001140453">
    <property type="component" value="Unassembled WGS sequence"/>
</dbReference>
<comment type="caution">
    <text evidence="1">The sequence shown here is derived from an EMBL/GenBank/DDBJ whole genome shotgun (WGS) entry which is preliminary data.</text>
</comment>
<dbReference type="EMBL" id="JAPEVB010000002">
    <property type="protein sequence ID" value="KAJ4393278.1"/>
    <property type="molecule type" value="Genomic_DNA"/>
</dbReference>
<dbReference type="Gene3D" id="2.170.270.10">
    <property type="entry name" value="SET domain"/>
    <property type="match status" value="1"/>
</dbReference>
<protein>
    <submittedName>
        <fullName evidence="1">SET domain-containing protein 5</fullName>
    </submittedName>
</protein>
<evidence type="ECO:0000313" key="2">
    <source>
        <dbReference type="Proteomes" id="UP001140453"/>
    </source>
</evidence>
<dbReference type="OrthoDB" id="438641at2759"/>
<dbReference type="InterPro" id="IPR046341">
    <property type="entry name" value="SET_dom_sf"/>
</dbReference>
<name>A0A9W8YWR2_9PEZI</name>
<organism evidence="1 2">
    <name type="scientific">Gnomoniopsis smithogilvyi</name>
    <dbReference type="NCBI Taxonomy" id="1191159"/>
    <lineage>
        <taxon>Eukaryota</taxon>
        <taxon>Fungi</taxon>
        <taxon>Dikarya</taxon>
        <taxon>Ascomycota</taxon>
        <taxon>Pezizomycotina</taxon>
        <taxon>Sordariomycetes</taxon>
        <taxon>Sordariomycetidae</taxon>
        <taxon>Diaporthales</taxon>
        <taxon>Gnomoniaceae</taxon>
        <taxon>Gnomoniopsis</taxon>
    </lineage>
</organism>
<dbReference type="AlphaFoldDB" id="A0A9W8YWR2"/>
<dbReference type="SUPFAM" id="SSF82199">
    <property type="entry name" value="SET domain"/>
    <property type="match status" value="1"/>
</dbReference>
<gene>
    <name evidence="1" type="primary">SET5_3</name>
    <name evidence="1" type="ORF">N0V93_002486</name>
</gene>
<sequence length="128" mass="14493">MRSILVKACSTNAGSVFWNPNNPKHQDVRLGLLGLLEAHYRGMISKITNERATCPLRPPKQHFVEVRNEDHKGLGLFAKRDIPRGARILAELPLFTVPTETPPSDHSSDDENNILLRRDDKNIENFVD</sequence>
<accession>A0A9W8YWR2</accession>
<keyword evidence="2" id="KW-1185">Reference proteome</keyword>
<reference evidence="1" key="1">
    <citation type="submission" date="2022-10" db="EMBL/GenBank/DDBJ databases">
        <title>Tapping the CABI collections for fungal endophytes: first genome assemblies for Collariella, Neodidymelliopsis, Ascochyta clinopodiicola, Didymella pomorum, Didymosphaeria variabile, Neocosmospora piperis and Neocucurbitaria cava.</title>
        <authorList>
            <person name="Hill R."/>
        </authorList>
    </citation>
    <scope>NUCLEOTIDE SEQUENCE</scope>
    <source>
        <strain evidence="1">IMI 355082</strain>
    </source>
</reference>